<keyword evidence="1" id="KW-0472">Membrane</keyword>
<feature type="transmembrane region" description="Helical" evidence="1">
    <location>
        <begin position="56"/>
        <end position="75"/>
    </location>
</feature>
<keyword evidence="1" id="KW-0812">Transmembrane</keyword>
<sequence>MRDLNKYTHPDANPNRNAFQTIAWYLMFFTFLLFTVRPGWELFKYFSGTDKKSIDLSNIGFGMLIALASICFSYYKLLDSTKYKKLHTDVQNSGELFLASAIAFIISSALKYSWILMDAKSWFFPTIKISYKISFFTAEIICILGLAKLVDVLYYRAIATRKQVLSSNSEN</sequence>
<keyword evidence="3" id="KW-1185">Reference proteome</keyword>
<reference evidence="3" key="1">
    <citation type="journal article" date="2019" name="Int. J. Syst. Evol. Microbiol.">
        <title>The Global Catalogue of Microorganisms (GCM) 10K type strain sequencing project: providing services to taxonomists for standard genome sequencing and annotation.</title>
        <authorList>
            <consortium name="The Broad Institute Genomics Platform"/>
            <consortium name="The Broad Institute Genome Sequencing Center for Infectious Disease"/>
            <person name="Wu L."/>
            <person name="Ma J."/>
        </authorList>
    </citation>
    <scope>NUCLEOTIDE SEQUENCE [LARGE SCALE GENOMIC DNA]</scope>
    <source>
        <strain evidence="3">JCM 17085</strain>
    </source>
</reference>
<name>A0ABP7WLF4_9SPHI</name>
<evidence type="ECO:0000256" key="1">
    <source>
        <dbReference type="SAM" id="Phobius"/>
    </source>
</evidence>
<evidence type="ECO:0000313" key="3">
    <source>
        <dbReference type="Proteomes" id="UP001500841"/>
    </source>
</evidence>
<feature type="transmembrane region" description="Helical" evidence="1">
    <location>
        <begin position="96"/>
        <end position="115"/>
    </location>
</feature>
<feature type="transmembrane region" description="Helical" evidence="1">
    <location>
        <begin position="135"/>
        <end position="155"/>
    </location>
</feature>
<comment type="caution">
    <text evidence="2">The sequence shown here is derived from an EMBL/GenBank/DDBJ whole genome shotgun (WGS) entry which is preliminary data.</text>
</comment>
<organism evidence="2 3">
    <name type="scientific">Mucilaginibacter panaciglaebae</name>
    <dbReference type="NCBI Taxonomy" id="502331"/>
    <lineage>
        <taxon>Bacteria</taxon>
        <taxon>Pseudomonadati</taxon>
        <taxon>Bacteroidota</taxon>
        <taxon>Sphingobacteriia</taxon>
        <taxon>Sphingobacteriales</taxon>
        <taxon>Sphingobacteriaceae</taxon>
        <taxon>Mucilaginibacter</taxon>
    </lineage>
</organism>
<dbReference type="Proteomes" id="UP001500841">
    <property type="component" value="Unassembled WGS sequence"/>
</dbReference>
<gene>
    <name evidence="2" type="ORF">GCM10022392_09720</name>
</gene>
<proteinExistence type="predicted"/>
<feature type="transmembrane region" description="Helical" evidence="1">
    <location>
        <begin position="21"/>
        <end position="40"/>
    </location>
</feature>
<protein>
    <submittedName>
        <fullName evidence="2">Uncharacterized protein</fullName>
    </submittedName>
</protein>
<evidence type="ECO:0000313" key="2">
    <source>
        <dbReference type="EMBL" id="GAA4090263.1"/>
    </source>
</evidence>
<keyword evidence="1" id="KW-1133">Transmembrane helix</keyword>
<dbReference type="RefSeq" id="WP_345101337.1">
    <property type="nucleotide sequence ID" value="NZ_BAABCV010000003.1"/>
</dbReference>
<accession>A0ABP7WLF4</accession>
<dbReference type="EMBL" id="BAABCV010000003">
    <property type="protein sequence ID" value="GAA4090263.1"/>
    <property type="molecule type" value="Genomic_DNA"/>
</dbReference>